<dbReference type="Proteomes" id="UP000052068">
    <property type="component" value="Unassembled WGS sequence"/>
</dbReference>
<evidence type="ECO:0000256" key="5">
    <source>
        <dbReference type="ARBA" id="ARBA00033748"/>
    </source>
</evidence>
<name>A0ABR5CKM0_9HYPH</name>
<gene>
    <name evidence="7" type="ORF">RS75_24120</name>
</gene>
<evidence type="ECO:0000256" key="4">
    <source>
        <dbReference type="ARBA" id="ARBA00023033"/>
    </source>
</evidence>
<evidence type="ECO:0000259" key="6">
    <source>
        <dbReference type="Pfam" id="PF00296"/>
    </source>
</evidence>
<protein>
    <recommendedName>
        <fullName evidence="6">Luciferase-like domain-containing protein</fullName>
    </recommendedName>
</protein>
<dbReference type="CDD" id="cd01095">
    <property type="entry name" value="Nitrilotriacetate_monoxgenase"/>
    <property type="match status" value="1"/>
</dbReference>
<comment type="similarity">
    <text evidence="5">Belongs to the NtaA/SnaA/DszA monooxygenase family.</text>
</comment>
<evidence type="ECO:0000256" key="2">
    <source>
        <dbReference type="ARBA" id="ARBA00022643"/>
    </source>
</evidence>
<comment type="caution">
    <text evidence="7">The sequence shown here is derived from an EMBL/GenBank/DDBJ whole genome shotgun (WGS) entry which is preliminary data.</text>
</comment>
<feature type="domain" description="Luciferase-like" evidence="6">
    <location>
        <begin position="32"/>
        <end position="287"/>
    </location>
</feature>
<sequence length="424" mass="46693">MTQQLELNAWINSSGSANDSWQRPDLPLDRIFSLDYYVDNARIAHRGGFSNIFMSDRPQLLINENTRPEQTFDPFVIFAAVLSQVPDIGAIVTASTTYGDPYTMARQLQSLNLLTNGRIGWNIVTSWHPEIAANFSADDLPDRAARYSKAEEFVEVVHKLWDSWQFPWNGKAEGENPFYGDVKPINHHGHYFNVAGPLNLPSPSWGRPKIVQAGGSGDGVALAARYADYVYAPSGSLEGSRAFRAELRDAALALGRPNNSLPKLMPAISPIIRSTDAEVECYKRDRLAASPVTEKDIEQLAGVLGVDLKRTTADKILSASDFQDVSQSVIPVGVVRARRTVALDNGLSLRGLAEVEKLPGLIATPDGIADHLISWWQSGAADGFTISPRYLPDDLEQFVDEVVPILQRRGVYPLSYDTRTKDAA</sequence>
<dbReference type="InterPro" id="IPR051260">
    <property type="entry name" value="Diverse_substr_monoxygenases"/>
</dbReference>
<keyword evidence="1" id="KW-0285">Flavoprotein</keyword>
<dbReference type="SUPFAM" id="SSF51679">
    <property type="entry name" value="Bacterial luciferase-like"/>
    <property type="match status" value="1"/>
</dbReference>
<keyword evidence="8" id="KW-1185">Reference proteome</keyword>
<evidence type="ECO:0000256" key="1">
    <source>
        <dbReference type="ARBA" id="ARBA00022630"/>
    </source>
</evidence>
<evidence type="ECO:0000313" key="8">
    <source>
        <dbReference type="Proteomes" id="UP000052068"/>
    </source>
</evidence>
<proteinExistence type="inferred from homology"/>
<dbReference type="PANTHER" id="PTHR30011:SF16">
    <property type="entry name" value="C2H2 FINGER DOMAIN TRANSCRIPTION FACTOR (EUROFUNG)-RELATED"/>
    <property type="match status" value="1"/>
</dbReference>
<dbReference type="RefSeq" id="WP_045025148.1">
    <property type="nucleotide sequence ID" value="NZ_JWJH01000047.1"/>
</dbReference>
<dbReference type="InterPro" id="IPR016215">
    <property type="entry name" value="NTA_MOA"/>
</dbReference>
<organism evidence="7 8">
    <name type="scientific">Rhizobium nepotum 39/7</name>
    <dbReference type="NCBI Taxonomy" id="1368418"/>
    <lineage>
        <taxon>Bacteria</taxon>
        <taxon>Pseudomonadati</taxon>
        <taxon>Pseudomonadota</taxon>
        <taxon>Alphaproteobacteria</taxon>
        <taxon>Hyphomicrobiales</taxon>
        <taxon>Rhizobiaceae</taxon>
        <taxon>Rhizobium/Agrobacterium group</taxon>
        <taxon>Rhizobium</taxon>
    </lineage>
</organism>
<keyword evidence="4" id="KW-0503">Monooxygenase</keyword>
<reference evidence="7 8" key="1">
    <citation type="submission" date="2015-03" db="EMBL/GenBank/DDBJ databases">
        <title>Draft Genome Sequences of Agrobacterium nepotum Strain 39/7T (= CFBP 7436T = LMG 26435T) and Agrobacterium sp. Strain KFB 330 (= CFBP 8308 = LMG 28674).</title>
        <authorList>
            <person name="Kuzmanovic N."/>
            <person name="Pulawska J."/>
            <person name="Obradovic A."/>
        </authorList>
    </citation>
    <scope>NUCLEOTIDE SEQUENCE [LARGE SCALE GENOMIC DNA]</scope>
    <source>
        <strain evidence="7 8">39/7</strain>
    </source>
</reference>
<dbReference type="EMBL" id="JWJH01000047">
    <property type="protein sequence ID" value="KJF65259.1"/>
    <property type="molecule type" value="Genomic_DNA"/>
</dbReference>
<evidence type="ECO:0000313" key="7">
    <source>
        <dbReference type="EMBL" id="KJF65259.1"/>
    </source>
</evidence>
<evidence type="ECO:0000256" key="3">
    <source>
        <dbReference type="ARBA" id="ARBA00023002"/>
    </source>
</evidence>
<dbReference type="Pfam" id="PF00296">
    <property type="entry name" value="Bac_luciferase"/>
    <property type="match status" value="1"/>
</dbReference>
<keyword evidence="2" id="KW-0288">FMN</keyword>
<dbReference type="InterPro" id="IPR011251">
    <property type="entry name" value="Luciferase-like_dom"/>
</dbReference>
<accession>A0ABR5CKM0</accession>
<dbReference type="NCBIfam" id="TIGR03860">
    <property type="entry name" value="FMN_nitrolo"/>
    <property type="match status" value="1"/>
</dbReference>
<dbReference type="PIRSF" id="PIRSF000337">
    <property type="entry name" value="NTA_MOA"/>
    <property type="match status" value="1"/>
</dbReference>
<dbReference type="InterPro" id="IPR036661">
    <property type="entry name" value="Luciferase-like_sf"/>
</dbReference>
<dbReference type="PANTHER" id="PTHR30011">
    <property type="entry name" value="ALKANESULFONATE MONOOXYGENASE-RELATED"/>
    <property type="match status" value="1"/>
</dbReference>
<keyword evidence="3" id="KW-0560">Oxidoreductase</keyword>
<dbReference type="Gene3D" id="3.20.20.30">
    <property type="entry name" value="Luciferase-like domain"/>
    <property type="match status" value="1"/>
</dbReference>